<organism evidence="2 3">
    <name type="scientific">Vagococcus allomyrinae</name>
    <dbReference type="NCBI Taxonomy" id="2794353"/>
    <lineage>
        <taxon>Bacteria</taxon>
        <taxon>Bacillati</taxon>
        <taxon>Bacillota</taxon>
        <taxon>Bacilli</taxon>
        <taxon>Lactobacillales</taxon>
        <taxon>Enterococcaceae</taxon>
        <taxon>Vagococcus</taxon>
    </lineage>
</organism>
<evidence type="ECO:0000256" key="1">
    <source>
        <dbReference type="PIRSR" id="PIRSR036593-50"/>
    </source>
</evidence>
<accession>A0A940PG10</accession>
<dbReference type="EMBL" id="JAEEGA010000023">
    <property type="protein sequence ID" value="MBP1044184.1"/>
    <property type="molecule type" value="Genomic_DNA"/>
</dbReference>
<dbReference type="GO" id="GO:0006633">
    <property type="term" value="P:fatty acid biosynthetic process"/>
    <property type="evidence" value="ECO:0007669"/>
    <property type="project" value="InterPro"/>
</dbReference>
<dbReference type="PIRSF" id="PIRSF036593">
    <property type="entry name" value="GrdD"/>
    <property type="match status" value="1"/>
</dbReference>
<evidence type="ECO:0000313" key="3">
    <source>
        <dbReference type="Proteomes" id="UP000674938"/>
    </source>
</evidence>
<dbReference type="Gene3D" id="3.40.718.10">
    <property type="entry name" value="Isopropylmalate Dehydrogenase"/>
    <property type="match status" value="1"/>
</dbReference>
<evidence type="ECO:0000313" key="2">
    <source>
        <dbReference type="EMBL" id="MBP1044184.1"/>
    </source>
</evidence>
<dbReference type="NCBIfam" id="NF040747">
    <property type="entry name" value="reduct_C_alpha"/>
    <property type="match status" value="1"/>
</dbReference>
<dbReference type="GO" id="GO:0016747">
    <property type="term" value="F:acyltransferase activity, transferring groups other than amino-acyl groups"/>
    <property type="evidence" value="ECO:0007669"/>
    <property type="project" value="InterPro"/>
</dbReference>
<dbReference type="Pfam" id="PF02504">
    <property type="entry name" value="FA_synthesis"/>
    <property type="match status" value="1"/>
</dbReference>
<gene>
    <name evidence="2" type="ORF">I6N95_24550</name>
</gene>
<protein>
    <submittedName>
        <fullName evidence="2">Glycine reductase</fullName>
    </submittedName>
</protein>
<dbReference type="AlphaFoldDB" id="A0A940PG10"/>
<name>A0A940PG10_9ENTE</name>
<dbReference type="SUPFAM" id="SSF53659">
    <property type="entry name" value="Isocitrate/Isopropylmalate dehydrogenase-like"/>
    <property type="match status" value="1"/>
</dbReference>
<dbReference type="Proteomes" id="UP000674938">
    <property type="component" value="Unassembled WGS sequence"/>
</dbReference>
<proteinExistence type="predicted"/>
<feature type="active site" evidence="1">
    <location>
        <position position="358"/>
    </location>
</feature>
<dbReference type="InterPro" id="IPR003664">
    <property type="entry name" value="FA_synthesis"/>
</dbReference>
<keyword evidence="3" id="KW-1185">Reference proteome</keyword>
<sequence length="383" mass="40713">MSKQLNTTIKEVLNELANDLETGNLDSKPKIGLTIDGSEHGLETMHQAVKLAQSQQLFDIVVIGTAVDWAGVEVVATTCEADNYQKMEELLAKGYIQGCVTLHYPFPIGVSTVGRVVTPALGKEMFISTTTGTTSSNRNEAMVLNAINGIVAAKAAGIEQPTLGILNVDGANSVERALKTLANNGYPITFSESHRSDGGVIMRGNDLLFGSVDVMVCDSLTGNILMKMFSAFQTGGNYEATGYGYGPGIGEGYEETVLIISRASGATVIANALMYAYQMVQGQLVAISKQEYALANRAKLKEVRQSLQAKTAVVAESVVAPDKEVVTVEISGIDVIALEDAVTCLWQAGIYAESGMGCTGPIVLVNEQNVTQSREVLVKAEFL</sequence>
<dbReference type="RefSeq" id="WP_209532445.1">
    <property type="nucleotide sequence ID" value="NZ_JAEEGA010000023.1"/>
</dbReference>
<comment type="caution">
    <text evidence="2">The sequence shown here is derived from an EMBL/GenBank/DDBJ whole genome shotgun (WGS) entry which is preliminary data.</text>
</comment>
<dbReference type="InterPro" id="IPR012116">
    <property type="entry name" value="Gly_reductase_pC_asu"/>
</dbReference>
<reference evidence="2" key="1">
    <citation type="submission" date="2020-12" db="EMBL/GenBank/DDBJ databases">
        <title>Vagococcus allomyrinae sp. nov. and Enterococcus lavae sp. nov., isolated from the larvae of Allomyrina dichotoma.</title>
        <authorList>
            <person name="Lee S.D."/>
        </authorList>
    </citation>
    <scope>NUCLEOTIDE SEQUENCE</scope>
    <source>
        <strain evidence="2">BWB3-3</strain>
    </source>
</reference>